<reference evidence="2 3" key="1">
    <citation type="journal article" date="2019" name="Int. J. Syst. Evol. Microbiol.">
        <title>The Global Catalogue of Microorganisms (GCM) 10K type strain sequencing project: providing services to taxonomists for standard genome sequencing and annotation.</title>
        <authorList>
            <consortium name="The Broad Institute Genomics Platform"/>
            <consortium name="The Broad Institute Genome Sequencing Center for Infectious Disease"/>
            <person name="Wu L."/>
            <person name="Ma J."/>
        </authorList>
    </citation>
    <scope>NUCLEOTIDE SEQUENCE [LARGE SCALE GENOMIC DNA]</scope>
    <source>
        <strain evidence="2 3">JCM 3367</strain>
    </source>
</reference>
<sequence>MSVLVALARAQAAASGFAQPVATVRHVRLHPRPLVFVPLALAGEAHAPLAALVGEDRDAPRLLLVAQPRDRSRRLAFAAELADIVLPYLDARRGDVEIIPVDRGREIRQRYLDAPQLVVPNPAGMEFVRLLGRWLRFRRVDGEHPAPPQVPRLGCWLTFLADRAELPGSSLLVALTEALGTHWATGQSVVEDAHLASLVAWIDPPEGRTGAGAAAATEDPSVCPPAGPATDPDFDRVVLAPLIADHSRAATDAARTAVERRLADVLRAQLEPTWQSVWQALDLLRALPEAASTSERWAHDRDAFSDYAAHLDAGGAPQPRHDSAVAAAARLHRLERAAAAFERQRAYDDPMVMAEHRLTGEAFAGLVTLAAPDRVDDSGRRPVLRPRIMVRSDDPIPPAVGATLGSPARRAQKARVVSVDGADILLELSGGMGRGLSAPEGSVPAVGERVVYTTVVDAFAPSATFPPVDQTPWTHGGPPAPPSEPAAGALAVGGQG</sequence>
<dbReference type="EMBL" id="BAAARY010000003">
    <property type="protein sequence ID" value="GAA2515411.1"/>
    <property type="molecule type" value="Genomic_DNA"/>
</dbReference>
<evidence type="ECO:0000313" key="2">
    <source>
        <dbReference type="EMBL" id="GAA2515411.1"/>
    </source>
</evidence>
<dbReference type="RefSeq" id="WP_344168871.1">
    <property type="nucleotide sequence ID" value="NZ_BAAARY010000003.1"/>
</dbReference>
<comment type="caution">
    <text evidence="2">The sequence shown here is derived from an EMBL/GenBank/DDBJ whole genome shotgun (WGS) entry which is preliminary data.</text>
</comment>
<keyword evidence="3" id="KW-1185">Reference proteome</keyword>
<dbReference type="Proteomes" id="UP001499978">
    <property type="component" value="Unassembled WGS sequence"/>
</dbReference>
<accession>A0ABN3NAI2</accession>
<name>A0ABN3NAI2_9ACTN</name>
<evidence type="ECO:0000313" key="3">
    <source>
        <dbReference type="Proteomes" id="UP001499978"/>
    </source>
</evidence>
<evidence type="ECO:0000256" key="1">
    <source>
        <dbReference type="SAM" id="MobiDB-lite"/>
    </source>
</evidence>
<gene>
    <name evidence="2" type="ORF">GCM10010201_09730</name>
</gene>
<feature type="region of interest" description="Disordered" evidence="1">
    <location>
        <begin position="463"/>
        <end position="496"/>
    </location>
</feature>
<protein>
    <submittedName>
        <fullName evidence="2">Uncharacterized protein</fullName>
    </submittedName>
</protein>
<proteinExistence type="predicted"/>
<organism evidence="2 3">
    <name type="scientific">Pilimelia columellifera subsp. columellifera</name>
    <dbReference type="NCBI Taxonomy" id="706583"/>
    <lineage>
        <taxon>Bacteria</taxon>
        <taxon>Bacillati</taxon>
        <taxon>Actinomycetota</taxon>
        <taxon>Actinomycetes</taxon>
        <taxon>Micromonosporales</taxon>
        <taxon>Micromonosporaceae</taxon>
        <taxon>Pilimelia</taxon>
    </lineage>
</organism>